<dbReference type="RefSeq" id="XP_013417865.1">
    <property type="nucleotide sequence ID" value="XM_013562411.1"/>
</dbReference>
<dbReference type="GeneID" id="106178975"/>
<keyword evidence="1" id="KW-0808">Transferase</keyword>
<dbReference type="Pfam" id="PF16911">
    <property type="entry name" value="PapA_C"/>
    <property type="match status" value="1"/>
</dbReference>
<dbReference type="RefSeq" id="XP_013417867.1">
    <property type="nucleotide sequence ID" value="XM_013562413.1"/>
</dbReference>
<proteinExistence type="predicted"/>
<keyword evidence="4" id="KW-1185">Reference proteome</keyword>
<dbReference type="InterPro" id="IPR023213">
    <property type="entry name" value="CAT-like_dom_sf"/>
</dbReference>
<accession>A0A1S3K6I3</accession>
<sequence length="345" mass="39275">MRLPQDRIVCDMHAFTTALVFGVHHAIADGFSAFFLTERILHILNARPQRVDGDDVVSIQPYFHLLLPRNTAFRLGGYVKLTKTFGRFVFPNRSQYVKRFRPQYAMKDGCTKTVALKHSTVDTERLMAKCKVRGVSVTGALLASGAIALANLVKKESKSRPIKMVMTYPIDMRRFMPPDLRPSFGYCISLTDVKLKAPAAATYGTFWELAKEATDGIHDKLTSGEVLLGCKIMHRLFSYEKTMKRFIVFPGRQYDFGAAYHGDFDKWYDPLKNFDHLRVIRLVGSNPLHDSSRLFFHNLWRVNSRLCYNLDYAGTVVADGHAHKYAKLTFDLMKMAAGEETAWSL</sequence>
<dbReference type="RefSeq" id="XP_013417866.1">
    <property type="nucleotide sequence ID" value="XM_013562412.1"/>
</dbReference>
<protein>
    <submittedName>
        <fullName evidence="5 6">Uncharacterized protein LOC106178975</fullName>
    </submittedName>
</protein>
<dbReference type="KEGG" id="lak:106178975"/>
<evidence type="ECO:0000313" key="6">
    <source>
        <dbReference type="RefSeq" id="XP_013417866.1"/>
    </source>
</evidence>
<dbReference type="InterPro" id="IPR052058">
    <property type="entry name" value="Alcohol_O-acetyltransferase"/>
</dbReference>
<evidence type="ECO:0000256" key="2">
    <source>
        <dbReference type="ARBA" id="ARBA00023315"/>
    </source>
</evidence>
<dbReference type="Gene3D" id="3.30.559.30">
    <property type="entry name" value="Nonribosomal peptide synthetase, condensation domain"/>
    <property type="match status" value="1"/>
</dbReference>
<feature type="domain" description="Phthiocerol/phthiodiolone dimycocerosyl transferase C-terminal" evidence="3">
    <location>
        <begin position="116"/>
        <end position="227"/>
    </location>
</feature>
<reference evidence="5 6" key="1">
    <citation type="submission" date="2025-04" db="UniProtKB">
        <authorList>
            <consortium name="RefSeq"/>
        </authorList>
    </citation>
    <scope>IDENTIFICATION</scope>
    <source>
        <tissue evidence="5 6">Gonads</tissue>
    </source>
</reference>
<name>A0A1S3K6I3_LINAN</name>
<dbReference type="SUPFAM" id="SSF52777">
    <property type="entry name" value="CoA-dependent acyltransferases"/>
    <property type="match status" value="1"/>
</dbReference>
<dbReference type="PANTHER" id="PTHR28037:SF1">
    <property type="entry name" value="ALCOHOL O-ACETYLTRANSFERASE 1-RELATED"/>
    <property type="match status" value="1"/>
</dbReference>
<evidence type="ECO:0000256" key="1">
    <source>
        <dbReference type="ARBA" id="ARBA00022679"/>
    </source>
</evidence>
<evidence type="ECO:0000259" key="3">
    <source>
        <dbReference type="Pfam" id="PF16911"/>
    </source>
</evidence>
<dbReference type="PANTHER" id="PTHR28037">
    <property type="entry name" value="ALCOHOL O-ACETYLTRANSFERASE 1-RELATED"/>
    <property type="match status" value="1"/>
</dbReference>
<gene>
    <name evidence="5 6 7" type="primary">LOC106178975</name>
</gene>
<evidence type="ECO:0000313" key="7">
    <source>
        <dbReference type="RefSeq" id="XP_013417867.1"/>
    </source>
</evidence>
<dbReference type="Gene3D" id="3.30.559.10">
    <property type="entry name" value="Chloramphenicol acetyltransferase-like domain"/>
    <property type="match status" value="1"/>
</dbReference>
<organism evidence="4 6">
    <name type="scientific">Lingula anatina</name>
    <name type="common">Brachiopod</name>
    <name type="synonym">Lingula unguis</name>
    <dbReference type="NCBI Taxonomy" id="7574"/>
    <lineage>
        <taxon>Eukaryota</taxon>
        <taxon>Metazoa</taxon>
        <taxon>Spiralia</taxon>
        <taxon>Lophotrochozoa</taxon>
        <taxon>Brachiopoda</taxon>
        <taxon>Linguliformea</taxon>
        <taxon>Lingulata</taxon>
        <taxon>Lingulida</taxon>
        <taxon>Linguloidea</taxon>
        <taxon>Lingulidae</taxon>
        <taxon>Lingula</taxon>
    </lineage>
</organism>
<keyword evidence="2" id="KW-0012">Acyltransferase</keyword>
<dbReference type="AlphaFoldDB" id="A0A1S3K6I3"/>
<evidence type="ECO:0000313" key="4">
    <source>
        <dbReference type="Proteomes" id="UP000085678"/>
    </source>
</evidence>
<evidence type="ECO:0000313" key="5">
    <source>
        <dbReference type="RefSeq" id="XP_013417865.1"/>
    </source>
</evidence>
<dbReference type="InterPro" id="IPR031641">
    <property type="entry name" value="PapA_C"/>
</dbReference>
<dbReference type="GO" id="GO:0016746">
    <property type="term" value="F:acyltransferase activity"/>
    <property type="evidence" value="ECO:0007669"/>
    <property type="project" value="UniProtKB-KW"/>
</dbReference>
<dbReference type="Proteomes" id="UP000085678">
    <property type="component" value="Unplaced"/>
</dbReference>